<evidence type="ECO:0000256" key="2">
    <source>
        <dbReference type="SAM" id="Phobius"/>
    </source>
</evidence>
<keyword evidence="2" id="KW-0812">Transmembrane</keyword>
<feature type="region of interest" description="Disordered" evidence="1">
    <location>
        <begin position="1"/>
        <end position="29"/>
    </location>
</feature>
<dbReference type="InterPro" id="IPR018306">
    <property type="entry name" value="Phage_T5_Orf172_DNA-bd"/>
</dbReference>
<feature type="region of interest" description="Disordered" evidence="1">
    <location>
        <begin position="201"/>
        <end position="285"/>
    </location>
</feature>
<dbReference type="RefSeq" id="XP_002544672.1">
    <property type="nucleotide sequence ID" value="XM_002544626.1"/>
</dbReference>
<feature type="compositionally biased region" description="Basic and acidic residues" evidence="1">
    <location>
        <begin position="116"/>
        <end position="125"/>
    </location>
</feature>
<dbReference type="Pfam" id="PF10544">
    <property type="entry name" value="T5orf172"/>
    <property type="match status" value="1"/>
</dbReference>
<feature type="region of interest" description="Disordered" evidence="1">
    <location>
        <begin position="504"/>
        <end position="532"/>
    </location>
</feature>
<feature type="compositionally biased region" description="Basic and acidic residues" evidence="1">
    <location>
        <begin position="754"/>
        <end position="766"/>
    </location>
</feature>
<dbReference type="EMBL" id="CH476616">
    <property type="protein sequence ID" value="EEP79343.1"/>
    <property type="molecule type" value="Genomic_DNA"/>
</dbReference>
<dbReference type="STRING" id="336963.C4JMY1"/>
<dbReference type="HOGENOM" id="CLU_364550_0_0_1"/>
<feature type="transmembrane region" description="Helical" evidence="2">
    <location>
        <begin position="710"/>
        <end position="731"/>
    </location>
</feature>
<evidence type="ECO:0000256" key="1">
    <source>
        <dbReference type="SAM" id="MobiDB-lite"/>
    </source>
</evidence>
<dbReference type="InterPro" id="IPR053006">
    <property type="entry name" value="Meiosis_regulatory"/>
</dbReference>
<feature type="region of interest" description="Disordered" evidence="1">
    <location>
        <begin position="738"/>
        <end position="766"/>
    </location>
</feature>
<sequence>MSHVRDCPEFHLSRSDSKNPLTTCQGVTSDGRKCRRTVVPVKDAPKREAAAKQLNGIKTGRTEVQTEELFCWQHQHQASLVTPKPVAAAARVTQLRKKSSIDTIVERVGLMNVEDRPAAKAREAQIRPSRNPHHHAHRERSDPQDRTDRPKTRNVPLQPRKINVEAPVVCMSSAKKKKPSATRRLLCFLAGVDERDIPQVSVRRRPDHFKTPSLEPRVARTPPNYQPQYARRPTTAGNEPDRRRSELSPTSRPKEPRRNQRQSLPANFHHNPSRPSMLAQTTSSSSQTQSLLSWIPSSLSPETTSKLLQKLSEPLSASEEWGYIYIYCVTPSKTVPLADVLPSLIPHRGEICPPTTEILHSAGMSPNHVHKNKSSRATNTITLKIGRAVNVSRRLTQQCAQNLTLVRYYPYSSSSANAPAPRKAPNIHRLERLVHIELSDRRFKLQDPCGQCGKRHQEYFEIEADTEHLRMVDDERYSLSTKWFYDQFLSSRSFGQASFSELMSRSASPGSRPSTGILCHPTSSVEREASNESKAVRFHLVEQTPWKDDVNAPKSALSPLFRRRLKSTSATAPNAATKRRPLMDATTANSSPPPSSSTTMFSALRSTASDLASTLICILDGFIPPSRRNAIKSRTHSFGQARPILASFLLTQLICSGIPLALFILQIASVLFFSVGTAIVIGSICALGFTALCLGLALLVLVPVLTVTSFVAFSVWVWAWAGWYVLGWMGLTRQRHGSGLRNSEKNQNGSGEIAKIKEDFDNKGPE</sequence>
<protein>
    <recommendedName>
        <fullName evidence="3">Bacteriophage T5 Orf172 DNA-binding domain-containing protein</fullName>
    </recommendedName>
</protein>
<feature type="region of interest" description="Disordered" evidence="1">
    <location>
        <begin position="116"/>
        <end position="160"/>
    </location>
</feature>
<dbReference type="OrthoDB" id="2417614at2759"/>
<name>C4JMY1_UNCRE</name>
<gene>
    <name evidence="4" type="ORF">UREG_04189</name>
</gene>
<dbReference type="PANTHER" id="PTHR28094:SF2">
    <property type="entry name" value="BACTERIOPHAGE T5 ORF172 DNA-BINDING DOMAIN-CONTAINING PROTEIN"/>
    <property type="match status" value="1"/>
</dbReference>
<feature type="transmembrane region" description="Helical" evidence="2">
    <location>
        <begin position="644"/>
        <end position="664"/>
    </location>
</feature>
<dbReference type="AlphaFoldDB" id="C4JMY1"/>
<feature type="domain" description="Bacteriophage T5 Orf172 DNA-binding" evidence="3">
    <location>
        <begin position="377"/>
        <end position="465"/>
    </location>
</feature>
<feature type="transmembrane region" description="Helical" evidence="2">
    <location>
        <begin position="671"/>
        <end position="704"/>
    </location>
</feature>
<accession>C4JMY1</accession>
<feature type="compositionally biased region" description="Polar residues" evidence="1">
    <location>
        <begin position="18"/>
        <end position="28"/>
    </location>
</feature>
<proteinExistence type="predicted"/>
<reference evidence="5" key="1">
    <citation type="journal article" date="2009" name="Genome Res.">
        <title>Comparative genomic analyses of the human fungal pathogens Coccidioides and their relatives.</title>
        <authorList>
            <person name="Sharpton T.J."/>
            <person name="Stajich J.E."/>
            <person name="Rounsley S.D."/>
            <person name="Gardner M.J."/>
            <person name="Wortman J.R."/>
            <person name="Jordar V.S."/>
            <person name="Maiti R."/>
            <person name="Kodira C.D."/>
            <person name="Neafsey D.E."/>
            <person name="Zeng Q."/>
            <person name="Hung C.-Y."/>
            <person name="McMahan C."/>
            <person name="Muszewska A."/>
            <person name="Grynberg M."/>
            <person name="Mandel M.A."/>
            <person name="Kellner E.M."/>
            <person name="Barker B.M."/>
            <person name="Galgiani J.N."/>
            <person name="Orbach M.J."/>
            <person name="Kirkland T.N."/>
            <person name="Cole G.T."/>
            <person name="Henn M.R."/>
            <person name="Birren B.W."/>
            <person name="Taylor J.W."/>
        </authorList>
    </citation>
    <scope>NUCLEOTIDE SEQUENCE [LARGE SCALE GENOMIC DNA]</scope>
    <source>
        <strain evidence="5">UAMH 1704</strain>
    </source>
</reference>
<dbReference type="VEuPathDB" id="FungiDB:UREG_04189"/>
<dbReference type="Pfam" id="PF16015">
    <property type="entry name" value="Promethin"/>
    <property type="match status" value="1"/>
</dbReference>
<feature type="compositionally biased region" description="Basic and acidic residues" evidence="1">
    <location>
        <begin position="139"/>
        <end position="151"/>
    </location>
</feature>
<dbReference type="eggNOG" id="ENOG502QWMU">
    <property type="taxonomic scope" value="Eukaryota"/>
</dbReference>
<dbReference type="PANTHER" id="PTHR28094">
    <property type="entry name" value="MEIOTICALLY UP-REGULATED GENE 113 PROTEIN"/>
    <property type="match status" value="1"/>
</dbReference>
<dbReference type="GeneID" id="8437202"/>
<evidence type="ECO:0000259" key="3">
    <source>
        <dbReference type="Pfam" id="PF10544"/>
    </source>
</evidence>
<keyword evidence="5" id="KW-1185">Reference proteome</keyword>
<evidence type="ECO:0000313" key="5">
    <source>
        <dbReference type="Proteomes" id="UP000002058"/>
    </source>
</evidence>
<keyword evidence="2" id="KW-1133">Transmembrane helix</keyword>
<dbReference type="InParanoid" id="C4JMY1"/>
<feature type="compositionally biased region" description="Basic and acidic residues" evidence="1">
    <location>
        <begin position="239"/>
        <end position="258"/>
    </location>
</feature>
<evidence type="ECO:0000313" key="4">
    <source>
        <dbReference type="EMBL" id="EEP79343.1"/>
    </source>
</evidence>
<feature type="region of interest" description="Disordered" evidence="1">
    <location>
        <begin position="568"/>
        <end position="599"/>
    </location>
</feature>
<feature type="compositionally biased region" description="Basic and acidic residues" evidence="1">
    <location>
        <begin position="1"/>
        <end position="17"/>
    </location>
</feature>
<dbReference type="KEGG" id="ure:UREG_04189"/>
<dbReference type="Proteomes" id="UP000002058">
    <property type="component" value="Unassembled WGS sequence"/>
</dbReference>
<feature type="compositionally biased region" description="Low complexity" evidence="1">
    <location>
        <begin position="276"/>
        <end position="285"/>
    </location>
</feature>
<feature type="compositionally biased region" description="Polar residues" evidence="1">
    <location>
        <begin position="504"/>
        <end position="514"/>
    </location>
</feature>
<keyword evidence="2" id="KW-0472">Membrane</keyword>
<organism evidence="4 5">
    <name type="scientific">Uncinocarpus reesii (strain UAMH 1704)</name>
    <dbReference type="NCBI Taxonomy" id="336963"/>
    <lineage>
        <taxon>Eukaryota</taxon>
        <taxon>Fungi</taxon>
        <taxon>Dikarya</taxon>
        <taxon>Ascomycota</taxon>
        <taxon>Pezizomycotina</taxon>
        <taxon>Eurotiomycetes</taxon>
        <taxon>Eurotiomycetidae</taxon>
        <taxon>Onygenales</taxon>
        <taxon>Onygenaceae</taxon>
        <taxon>Uncinocarpus</taxon>
    </lineage>
</organism>